<dbReference type="Proteomes" id="UP000070501">
    <property type="component" value="Unassembled WGS sequence"/>
</dbReference>
<name>A0A136JD99_9PEZI</name>
<dbReference type="GO" id="GO:0006221">
    <property type="term" value="P:pyrimidine nucleotide biosynthetic process"/>
    <property type="evidence" value="ECO:0007669"/>
    <property type="project" value="UniProtKB-KW"/>
</dbReference>
<dbReference type="GO" id="GO:0004152">
    <property type="term" value="F:dihydroorotate dehydrogenase activity"/>
    <property type="evidence" value="ECO:0007669"/>
    <property type="project" value="TreeGrafter"/>
</dbReference>
<gene>
    <name evidence="4" type="ORF">Micbo1qcDRAFT_230439</name>
</gene>
<sequence>MDIHPPLLNSANPWATTLSDLRELWECPHTGAVTTRTALLEGFPHDSEKHRFCLFDAHGFRNASESSDRERIDVVRNEAPGIRMNASLNTLGYSYYTLDEYLGFIIEVISTADEAQIKKRQQPKWFIVSVTGTPADVAECYRRISALQNDMGVMFGKGETPPVVKLAMEVNLSCPNIPDKPPPAYSEEALQEYIAAVGAVTTELESSILSTSSTCAAVVRVPWGVKTPPYTFAGQFEQLMSALRVDTLPGMGIGGMAGAPLHPLALGNVATLRRLLDEHASTRHNGKYCCREDVTLRHALPAVAWPLTVAFSTIIPALTSTTSMTTSIGDYIHVCRSLLSGG</sequence>
<dbReference type="GO" id="GO:0005737">
    <property type="term" value="C:cytoplasm"/>
    <property type="evidence" value="ECO:0007669"/>
    <property type="project" value="TreeGrafter"/>
</dbReference>
<reference evidence="5" key="1">
    <citation type="submission" date="2016-02" db="EMBL/GenBank/DDBJ databases">
        <title>Draft genome sequence of Microdochium bolleyi, a fungal endophyte of beachgrass.</title>
        <authorList>
            <consortium name="DOE Joint Genome Institute"/>
            <person name="David A.S."/>
            <person name="May G."/>
            <person name="Haridas S."/>
            <person name="Lim J."/>
            <person name="Wang M."/>
            <person name="Labutti K."/>
            <person name="Lipzen A."/>
            <person name="Barry K."/>
            <person name="Grigoriev I.V."/>
        </authorList>
    </citation>
    <scope>NUCLEOTIDE SEQUENCE [LARGE SCALE GENOMIC DNA]</scope>
    <source>
        <strain evidence="5">J235TASD1</strain>
    </source>
</reference>
<dbReference type="InterPro" id="IPR050074">
    <property type="entry name" value="DHO_dehydrogenase"/>
</dbReference>
<evidence type="ECO:0000313" key="5">
    <source>
        <dbReference type="Proteomes" id="UP000070501"/>
    </source>
</evidence>
<keyword evidence="5" id="KW-1185">Reference proteome</keyword>
<dbReference type="EMBL" id="KQ964246">
    <property type="protein sequence ID" value="KXJ95122.1"/>
    <property type="molecule type" value="Genomic_DNA"/>
</dbReference>
<keyword evidence="3" id="KW-0665">Pyrimidine biosynthesis</keyword>
<dbReference type="InParanoid" id="A0A136JD99"/>
<dbReference type="PANTHER" id="PTHR48109">
    <property type="entry name" value="DIHYDROOROTATE DEHYDROGENASE (QUINONE), MITOCHONDRIAL-RELATED"/>
    <property type="match status" value="1"/>
</dbReference>
<evidence type="ECO:0000313" key="4">
    <source>
        <dbReference type="EMBL" id="KXJ95122.1"/>
    </source>
</evidence>
<dbReference type="AlphaFoldDB" id="A0A136JD99"/>
<dbReference type="OrthoDB" id="14784at2759"/>
<dbReference type="PANTHER" id="PTHR48109:SF1">
    <property type="entry name" value="DIHYDROOROTATE DEHYDROGENASE (FUMARATE)"/>
    <property type="match status" value="1"/>
</dbReference>
<comment type="pathway">
    <text evidence="2">Pyrimidine metabolism; UMP biosynthesis via de novo pathway.</text>
</comment>
<accession>A0A136JD99</accession>
<organism evidence="4 5">
    <name type="scientific">Microdochium bolleyi</name>
    <dbReference type="NCBI Taxonomy" id="196109"/>
    <lineage>
        <taxon>Eukaryota</taxon>
        <taxon>Fungi</taxon>
        <taxon>Dikarya</taxon>
        <taxon>Ascomycota</taxon>
        <taxon>Pezizomycotina</taxon>
        <taxon>Sordariomycetes</taxon>
        <taxon>Xylariomycetidae</taxon>
        <taxon>Xylariales</taxon>
        <taxon>Microdochiaceae</taxon>
        <taxon>Microdochium</taxon>
    </lineage>
</organism>
<evidence type="ECO:0000256" key="3">
    <source>
        <dbReference type="ARBA" id="ARBA00022975"/>
    </source>
</evidence>
<dbReference type="GO" id="GO:0006207">
    <property type="term" value="P:'de novo' pyrimidine nucleobase biosynthetic process"/>
    <property type="evidence" value="ECO:0007669"/>
    <property type="project" value="TreeGrafter"/>
</dbReference>
<dbReference type="SUPFAM" id="SSF51395">
    <property type="entry name" value="FMN-linked oxidoreductases"/>
    <property type="match status" value="1"/>
</dbReference>
<evidence type="ECO:0000256" key="2">
    <source>
        <dbReference type="ARBA" id="ARBA00004725"/>
    </source>
</evidence>
<evidence type="ECO:0000256" key="1">
    <source>
        <dbReference type="ARBA" id="ARBA00001917"/>
    </source>
</evidence>
<comment type="cofactor">
    <cofactor evidence="1">
        <name>FMN</name>
        <dbReference type="ChEBI" id="CHEBI:58210"/>
    </cofactor>
</comment>
<proteinExistence type="predicted"/>
<dbReference type="InterPro" id="IPR013785">
    <property type="entry name" value="Aldolase_TIM"/>
</dbReference>
<protein>
    <submittedName>
        <fullName evidence="4">Uncharacterized protein</fullName>
    </submittedName>
</protein>
<dbReference type="Gene3D" id="3.20.20.70">
    <property type="entry name" value="Aldolase class I"/>
    <property type="match status" value="1"/>
</dbReference>